<dbReference type="PANTHER" id="PTHR23235">
    <property type="entry name" value="KRUEPPEL-LIKE TRANSCRIPTION FACTOR"/>
    <property type="match status" value="1"/>
</dbReference>
<dbReference type="GO" id="GO:0005634">
    <property type="term" value="C:nucleus"/>
    <property type="evidence" value="ECO:0007669"/>
    <property type="project" value="UniProtKB-SubCell"/>
</dbReference>
<accession>A0A5J4NYF1</accession>
<dbReference type="FunFam" id="3.30.160.60:FF:000072">
    <property type="entry name" value="zinc finger protein 143 isoform X1"/>
    <property type="match status" value="1"/>
</dbReference>
<evidence type="ECO:0000313" key="15">
    <source>
        <dbReference type="EMBL" id="KAA3680579.1"/>
    </source>
</evidence>
<dbReference type="GO" id="GO:0000981">
    <property type="term" value="F:DNA-binding transcription factor activity, RNA polymerase II-specific"/>
    <property type="evidence" value="ECO:0007669"/>
    <property type="project" value="TreeGrafter"/>
</dbReference>
<dbReference type="Proteomes" id="UP000324629">
    <property type="component" value="Unassembled WGS sequence"/>
</dbReference>
<dbReference type="Gene3D" id="3.30.160.60">
    <property type="entry name" value="Classic Zinc Finger"/>
    <property type="match status" value="3"/>
</dbReference>
<comment type="subcellular location">
    <subcellularLocation>
        <location evidence="2">Nucleus</location>
    </subcellularLocation>
</comment>
<evidence type="ECO:0000256" key="2">
    <source>
        <dbReference type="ARBA" id="ARBA00004123"/>
    </source>
</evidence>
<feature type="region of interest" description="Disordered" evidence="13">
    <location>
        <begin position="178"/>
        <end position="206"/>
    </location>
</feature>
<dbReference type="FunFam" id="3.30.160.60:FF:000185">
    <property type="entry name" value="zinc finger protein 319"/>
    <property type="match status" value="1"/>
</dbReference>
<evidence type="ECO:0000256" key="12">
    <source>
        <dbReference type="PROSITE-ProRule" id="PRU00042"/>
    </source>
</evidence>
<dbReference type="PROSITE" id="PS50157">
    <property type="entry name" value="ZINC_FINGER_C2H2_2"/>
    <property type="match status" value="3"/>
</dbReference>
<keyword evidence="11" id="KW-0539">Nucleus</keyword>
<dbReference type="InterPro" id="IPR013087">
    <property type="entry name" value="Znf_C2H2_type"/>
</dbReference>
<feature type="region of interest" description="Disordered" evidence="13">
    <location>
        <begin position="563"/>
        <end position="588"/>
    </location>
</feature>
<dbReference type="Pfam" id="PF00096">
    <property type="entry name" value="zf-C2H2"/>
    <property type="match status" value="3"/>
</dbReference>
<evidence type="ECO:0000256" key="5">
    <source>
        <dbReference type="ARBA" id="ARBA00022737"/>
    </source>
</evidence>
<evidence type="ECO:0000256" key="3">
    <source>
        <dbReference type="ARBA" id="ARBA00006991"/>
    </source>
</evidence>
<dbReference type="FunFam" id="3.30.160.60:FF:000226">
    <property type="entry name" value="Zinc finger protein 236 variant"/>
    <property type="match status" value="1"/>
</dbReference>
<name>A0A5J4NYF1_9TREM</name>
<feature type="region of interest" description="Disordered" evidence="13">
    <location>
        <begin position="252"/>
        <end position="321"/>
    </location>
</feature>
<evidence type="ECO:0000256" key="8">
    <source>
        <dbReference type="ARBA" id="ARBA00023015"/>
    </source>
</evidence>
<dbReference type="SUPFAM" id="SSF57667">
    <property type="entry name" value="beta-beta-alpha zinc fingers"/>
    <property type="match status" value="2"/>
</dbReference>
<evidence type="ECO:0000256" key="13">
    <source>
        <dbReference type="SAM" id="MobiDB-lite"/>
    </source>
</evidence>
<keyword evidence="6 12" id="KW-0863">Zinc-finger</keyword>
<evidence type="ECO:0000256" key="4">
    <source>
        <dbReference type="ARBA" id="ARBA00022723"/>
    </source>
</evidence>
<dbReference type="GO" id="GO:0008270">
    <property type="term" value="F:zinc ion binding"/>
    <property type="evidence" value="ECO:0007669"/>
    <property type="project" value="UniProtKB-KW"/>
</dbReference>
<keyword evidence="5" id="KW-0677">Repeat</keyword>
<dbReference type="AlphaFoldDB" id="A0A5J4NYF1"/>
<dbReference type="GO" id="GO:0000978">
    <property type="term" value="F:RNA polymerase II cis-regulatory region sequence-specific DNA binding"/>
    <property type="evidence" value="ECO:0007669"/>
    <property type="project" value="TreeGrafter"/>
</dbReference>
<feature type="region of interest" description="Disordered" evidence="13">
    <location>
        <begin position="1"/>
        <end position="21"/>
    </location>
</feature>
<feature type="compositionally biased region" description="Polar residues" evidence="13">
    <location>
        <begin position="294"/>
        <end position="321"/>
    </location>
</feature>
<gene>
    <name evidence="15" type="ORF">DEA37_0012312</name>
</gene>
<evidence type="ECO:0000256" key="6">
    <source>
        <dbReference type="ARBA" id="ARBA00022771"/>
    </source>
</evidence>
<evidence type="ECO:0000313" key="16">
    <source>
        <dbReference type="Proteomes" id="UP000324629"/>
    </source>
</evidence>
<feature type="compositionally biased region" description="Polar residues" evidence="13">
    <location>
        <begin position="196"/>
        <end position="206"/>
    </location>
</feature>
<evidence type="ECO:0000259" key="14">
    <source>
        <dbReference type="PROSITE" id="PS50157"/>
    </source>
</evidence>
<reference evidence="15 16" key="1">
    <citation type="journal article" date="2019" name="Gigascience">
        <title>Whole-genome sequence of the oriental lung fluke Paragonimus westermani.</title>
        <authorList>
            <person name="Oey H."/>
            <person name="Zakrzewski M."/>
            <person name="Narain K."/>
            <person name="Devi K.R."/>
            <person name="Agatsuma T."/>
            <person name="Nawaratna S."/>
            <person name="Gobert G.N."/>
            <person name="Jones M.K."/>
            <person name="Ragan M.A."/>
            <person name="McManus D.P."/>
            <person name="Krause L."/>
        </authorList>
    </citation>
    <scope>NUCLEOTIDE SEQUENCE [LARGE SCALE GENOMIC DNA]</scope>
    <source>
        <strain evidence="15 16">IND2009</strain>
    </source>
</reference>
<proteinExistence type="inferred from homology"/>
<feature type="domain" description="C2H2-type" evidence="14">
    <location>
        <begin position="366"/>
        <end position="393"/>
    </location>
</feature>
<keyword evidence="4" id="KW-0479">Metal-binding</keyword>
<dbReference type="EMBL" id="QNGE01000406">
    <property type="protein sequence ID" value="KAA3680579.1"/>
    <property type="molecule type" value="Genomic_DNA"/>
</dbReference>
<dbReference type="SMART" id="SM00355">
    <property type="entry name" value="ZnF_C2H2"/>
    <property type="match status" value="3"/>
</dbReference>
<organism evidence="15 16">
    <name type="scientific">Paragonimus westermani</name>
    <dbReference type="NCBI Taxonomy" id="34504"/>
    <lineage>
        <taxon>Eukaryota</taxon>
        <taxon>Metazoa</taxon>
        <taxon>Spiralia</taxon>
        <taxon>Lophotrochozoa</taxon>
        <taxon>Platyhelminthes</taxon>
        <taxon>Trematoda</taxon>
        <taxon>Digenea</taxon>
        <taxon>Plagiorchiida</taxon>
        <taxon>Troglotremata</taxon>
        <taxon>Troglotrematidae</taxon>
        <taxon>Paragonimus</taxon>
    </lineage>
</organism>
<comment type="similarity">
    <text evidence="3">Belongs to the krueppel C2H2-type zinc-finger protein family.</text>
</comment>
<keyword evidence="7" id="KW-0862">Zinc</keyword>
<evidence type="ECO:0000256" key="9">
    <source>
        <dbReference type="ARBA" id="ARBA00023125"/>
    </source>
</evidence>
<protein>
    <recommendedName>
        <fullName evidence="14">C2H2-type domain-containing protein</fullName>
    </recommendedName>
</protein>
<dbReference type="PANTHER" id="PTHR23235:SF120">
    <property type="entry name" value="KRUPPEL-LIKE FACTOR 15"/>
    <property type="match status" value="1"/>
</dbReference>
<evidence type="ECO:0000256" key="7">
    <source>
        <dbReference type="ARBA" id="ARBA00022833"/>
    </source>
</evidence>
<keyword evidence="10" id="KW-0804">Transcription</keyword>
<feature type="compositionally biased region" description="Low complexity" evidence="13">
    <location>
        <begin position="280"/>
        <end position="293"/>
    </location>
</feature>
<keyword evidence="8" id="KW-0805">Transcription regulation</keyword>
<feature type="domain" description="C2H2-type" evidence="14">
    <location>
        <begin position="394"/>
        <end position="415"/>
    </location>
</feature>
<evidence type="ECO:0000256" key="1">
    <source>
        <dbReference type="ARBA" id="ARBA00003767"/>
    </source>
</evidence>
<comment type="function">
    <text evidence="1">May be involved in transcriptional regulation.</text>
</comment>
<evidence type="ECO:0000256" key="10">
    <source>
        <dbReference type="ARBA" id="ARBA00023163"/>
    </source>
</evidence>
<keyword evidence="16" id="KW-1185">Reference proteome</keyword>
<keyword evidence="9" id="KW-0238">DNA-binding</keyword>
<feature type="compositionally biased region" description="Basic and acidic residues" evidence="13">
    <location>
        <begin position="185"/>
        <end position="195"/>
    </location>
</feature>
<evidence type="ECO:0000256" key="11">
    <source>
        <dbReference type="ARBA" id="ARBA00023242"/>
    </source>
</evidence>
<dbReference type="PROSITE" id="PS00028">
    <property type="entry name" value="ZINC_FINGER_C2H2_1"/>
    <property type="match status" value="2"/>
</dbReference>
<feature type="domain" description="C2H2-type" evidence="14">
    <location>
        <begin position="336"/>
        <end position="365"/>
    </location>
</feature>
<sequence>MSGPDSQKLEEEPDISETTDVYQMLDERGRLDPVDELEENKELLELLLSDPLTTDTDNNQLERPMSTFCTVGRTKPVPVIPSSLSVGQGDLRQTTIPERAQRSLTGAVDIREEFHPFYLHSKTDMPRWTLNEERSTYSGVREELTMHEMQHALRDTMGPSTSIQAIEVYRRTIPPQHLTQLETRSQTHDSKRYTEPEQSCSQPSTSVSRQLTAYFGSGPVGEQHFGCMHPPTELIRSYSDIQRPWVTNTTIHGTTWRPPLAHQSVPHSQFGRYSPELGESSSAGQCSQQAQWSPDSSQFSYTSTYDSTENTSGTMESVSPTDVTLEEKSVVNKKRYICSFADCGKRFTRPDELKRHHRIHTGDRPFACKYCPKTFGRSDHLRTHTRSHTGERPYVCEQCGKRFARSDERARHRKIRGCASGDAVGPFNRSNTVGTASPISSESRESTLTCRRLSAPVLHSTQRTSTGHGPDVKIRPMSNPELISPPIVSSANTTCLSLSTKFQSNSCIQWPVTPLGLGHSHGHTVPPSSVLSPSTLTHQTTHEFLPETMETSSAVERAETLQIKPESEWSENISESNWRTFKAEEPDR</sequence>
<dbReference type="InterPro" id="IPR036236">
    <property type="entry name" value="Znf_C2H2_sf"/>
</dbReference>
<comment type="caution">
    <text evidence="15">The sequence shown here is derived from an EMBL/GenBank/DDBJ whole genome shotgun (WGS) entry which is preliminary data.</text>
</comment>